<dbReference type="Gene3D" id="1.20.1690.10">
    <property type="entry name" value="V-type ATP synthase subunit C domain"/>
    <property type="match status" value="2"/>
</dbReference>
<dbReference type="Pfam" id="PF01992">
    <property type="entry name" value="vATP-synt_AC39"/>
    <property type="match status" value="1"/>
</dbReference>
<dbReference type="InterPro" id="IPR050873">
    <property type="entry name" value="V-ATPase_V0D/AC39_subunit"/>
</dbReference>
<accession>A0ABR5VI74</accession>
<dbReference type="InterPro" id="IPR002843">
    <property type="entry name" value="ATPase_V0-cplx_csu/dsu"/>
</dbReference>
<dbReference type="SUPFAM" id="SSF103486">
    <property type="entry name" value="V-type ATP synthase subunit C"/>
    <property type="match status" value="1"/>
</dbReference>
<evidence type="ECO:0000313" key="4">
    <source>
        <dbReference type="EMBL" id="KXX64797.1"/>
    </source>
</evidence>
<dbReference type="InterPro" id="IPR035067">
    <property type="entry name" value="V-type_ATPase_csu/dsu"/>
</dbReference>
<dbReference type="InterPro" id="IPR036079">
    <property type="entry name" value="ATPase_csu/dsu_sf"/>
</dbReference>
<dbReference type="Proteomes" id="UP000075766">
    <property type="component" value="Unassembled WGS sequence"/>
</dbReference>
<sequence length="357" mass="39694">MADADHAYLDARVSMMATGLHDPDTIDRLATLPLNALVDQLGLDALLDAAPSPRARSRAIEQALVHQLLAELQVLIRPLQGDERELMLAWGRKYALYNLKTLLRGKLHALEAETIAEQLFDLPAPIRLPIHTLFRAESVEELLRQLETGPYRQIARQAREVYARRREPFALEAAIDQHYYLGLARHVRTFGAPHGTALRRLIGAALDRVDLLWLLRFRLCYGLSPSETFYWLVPSTGLLGRERLLRLVALDGLEPVIEALPAPLAGQLAGSDDIAEVQRRVNIHSATIARALLAHGDSAPARALAYLMLRETDLLRLFAIIQGRLLGLAQHTIDAALERAPSGCTWRAAACARREEA</sequence>
<name>A0ABR5VI74_MARGR</name>
<keyword evidence="2" id="KW-0813">Transport</keyword>
<comment type="caution">
    <text evidence="4">The sequence shown here is derived from an EMBL/GenBank/DDBJ whole genome shotgun (WGS) entry which is preliminary data.</text>
</comment>
<evidence type="ECO:0000256" key="2">
    <source>
        <dbReference type="ARBA" id="ARBA00022448"/>
    </source>
</evidence>
<dbReference type="InterPro" id="IPR044911">
    <property type="entry name" value="V-type_ATPase_csu/dsu_dom_3"/>
</dbReference>
<evidence type="ECO:0000256" key="3">
    <source>
        <dbReference type="ARBA" id="ARBA00023065"/>
    </source>
</evidence>
<organism evidence="4 5">
    <name type="scientific">Marichromatium gracile</name>
    <name type="common">Chromatium gracile</name>
    <dbReference type="NCBI Taxonomy" id="1048"/>
    <lineage>
        <taxon>Bacteria</taxon>
        <taxon>Pseudomonadati</taxon>
        <taxon>Pseudomonadota</taxon>
        <taxon>Gammaproteobacteria</taxon>
        <taxon>Chromatiales</taxon>
        <taxon>Chromatiaceae</taxon>
        <taxon>Marichromatium</taxon>
    </lineage>
</organism>
<keyword evidence="3" id="KW-0406">Ion transport</keyword>
<dbReference type="Gene3D" id="1.10.132.50">
    <property type="entry name" value="ATP synthase (C/AC39) subunit, domain 3"/>
    <property type="match status" value="1"/>
</dbReference>
<protein>
    <submittedName>
        <fullName evidence="4">ATPase</fullName>
    </submittedName>
</protein>
<dbReference type="EMBL" id="LSYU01000044">
    <property type="protein sequence ID" value="KXX64797.1"/>
    <property type="molecule type" value="Genomic_DNA"/>
</dbReference>
<dbReference type="PANTHER" id="PTHR38682:SF1">
    <property type="entry name" value="V-TYPE ATP SYNTHASE SUBUNIT C"/>
    <property type="match status" value="1"/>
</dbReference>
<evidence type="ECO:0000256" key="1">
    <source>
        <dbReference type="ARBA" id="ARBA00006709"/>
    </source>
</evidence>
<dbReference type="RefSeq" id="WP_062274312.1">
    <property type="nucleotide sequence ID" value="NZ_LSYU01000044.1"/>
</dbReference>
<dbReference type="PANTHER" id="PTHR38682">
    <property type="entry name" value="V-TYPE ATP SYNTHASE SUBUNIT C"/>
    <property type="match status" value="1"/>
</dbReference>
<reference evidence="4 5" key="1">
    <citation type="submission" date="2016-02" db="EMBL/GenBank/DDBJ databases">
        <title>Genome sequence of Marichromatium gracile YL-28, a purple sulfur bacterium.</title>
        <authorList>
            <person name="Zhao C."/>
            <person name="Hong X."/>
            <person name="Chen S."/>
            <person name="Yang S."/>
        </authorList>
    </citation>
    <scope>NUCLEOTIDE SEQUENCE [LARGE SCALE GENOMIC DNA]</scope>
    <source>
        <strain evidence="4 5">YL28</strain>
    </source>
</reference>
<keyword evidence="5" id="KW-1185">Reference proteome</keyword>
<evidence type="ECO:0000313" key="5">
    <source>
        <dbReference type="Proteomes" id="UP000075766"/>
    </source>
</evidence>
<gene>
    <name evidence="4" type="ORF">AY586_01560</name>
</gene>
<proteinExistence type="inferred from homology"/>
<comment type="similarity">
    <text evidence="1">Belongs to the V-ATPase V0D/AC39 subunit family.</text>
</comment>